<evidence type="ECO:0000313" key="1">
    <source>
        <dbReference type="EMBL" id="OIQ71830.1"/>
    </source>
</evidence>
<name>A0A1J5PJY8_9ZZZZ</name>
<dbReference type="AlphaFoldDB" id="A0A1J5PJY8"/>
<dbReference type="EMBL" id="MLJW01003542">
    <property type="protein sequence ID" value="OIQ71830.1"/>
    <property type="molecule type" value="Genomic_DNA"/>
</dbReference>
<gene>
    <name evidence="1" type="ORF">GALL_465490</name>
</gene>
<accession>A0A1J5PJY8</accession>
<protein>
    <submittedName>
        <fullName evidence="1">Uncharacterized protein</fullName>
    </submittedName>
</protein>
<sequence length="96" mass="11219">MKFLAEYCVGSKECFHAHRGGDVCECAEFFKIGDRHQQHAEHAIGTVDESEAFFLRQHYWLDALVLQVRKRIVHNSGAIHREAFTHENQCAMREWC</sequence>
<organism evidence="1">
    <name type="scientific">mine drainage metagenome</name>
    <dbReference type="NCBI Taxonomy" id="410659"/>
    <lineage>
        <taxon>unclassified sequences</taxon>
        <taxon>metagenomes</taxon>
        <taxon>ecological metagenomes</taxon>
    </lineage>
</organism>
<proteinExistence type="predicted"/>
<reference evidence="1" key="1">
    <citation type="submission" date="2016-10" db="EMBL/GenBank/DDBJ databases">
        <title>Sequence of Gallionella enrichment culture.</title>
        <authorList>
            <person name="Poehlein A."/>
            <person name="Muehling M."/>
            <person name="Daniel R."/>
        </authorList>
    </citation>
    <scope>NUCLEOTIDE SEQUENCE</scope>
</reference>
<comment type="caution">
    <text evidence="1">The sequence shown here is derived from an EMBL/GenBank/DDBJ whole genome shotgun (WGS) entry which is preliminary data.</text>
</comment>